<protein>
    <recommendedName>
        <fullName evidence="7">DUF4897 domain-containing protein</fullName>
    </recommendedName>
</protein>
<feature type="compositionally biased region" description="Low complexity" evidence="1">
    <location>
        <begin position="263"/>
        <end position="276"/>
    </location>
</feature>
<evidence type="ECO:0000256" key="1">
    <source>
        <dbReference type="SAM" id="MobiDB-lite"/>
    </source>
</evidence>
<evidence type="ECO:0000256" key="2">
    <source>
        <dbReference type="SAM" id="Phobius"/>
    </source>
</evidence>
<sequence length="370" mass="39743">MPDRRWIRLLVLALVVAAAIPTATVASPPATASETVTVGDVEIDPDDVVLGVSLHADGNATWRVTYRMRLSTENETDAFEELAADVRGSPAEYTSGFERQMRATALAAENATGREMRVTNVSVDAETRQLPQSYGVITYRFTWTNFAAVDGPRLRAGDALSQLFLDAETTLLVEWPEAYHATAVDPQPTDERENAVIWEGPLEFTAGQPTLLATTASTSSRRPTSSGPSPALLAGGALVLLACVGGALYLYRRGDADDTASVESGGPSPGPATGTGESERTAEKASTNAEESTRAAESTEPPEELLSNEERVLRLVETHGGRMKQQQVVQQLGWTDAKTSQVIGDLREAGDIETFRIGRENVVRLPEESE</sequence>
<gene>
    <name evidence="5" type="ORF">GCM10009021_06730</name>
</gene>
<dbReference type="InterPro" id="IPR055769">
    <property type="entry name" value="DUF7345"/>
</dbReference>
<keyword evidence="6" id="KW-1185">Reference proteome</keyword>
<evidence type="ECO:0000259" key="4">
    <source>
        <dbReference type="Pfam" id="PF24036"/>
    </source>
</evidence>
<feature type="region of interest" description="Disordered" evidence="1">
    <location>
        <begin position="257"/>
        <end position="307"/>
    </location>
</feature>
<comment type="caution">
    <text evidence="5">The sequence shown here is derived from an EMBL/GenBank/DDBJ whole genome shotgun (WGS) entry which is preliminary data.</text>
</comment>
<accession>A0A830G940</accession>
<reference evidence="5 6" key="1">
    <citation type="journal article" date="2019" name="Int. J. Syst. Evol. Microbiol.">
        <title>The Global Catalogue of Microorganisms (GCM) 10K type strain sequencing project: providing services to taxonomists for standard genome sequencing and annotation.</title>
        <authorList>
            <consortium name="The Broad Institute Genomics Platform"/>
            <consortium name="The Broad Institute Genome Sequencing Center for Infectious Disease"/>
            <person name="Wu L."/>
            <person name="Ma J."/>
        </authorList>
    </citation>
    <scope>NUCLEOTIDE SEQUENCE [LARGE SCALE GENOMIC DNA]</scope>
    <source>
        <strain evidence="5 6">JCM 16331</strain>
    </source>
</reference>
<dbReference type="InterPro" id="IPR055767">
    <property type="entry name" value="DUF7343"/>
</dbReference>
<keyword evidence="2" id="KW-0472">Membrane</keyword>
<dbReference type="EMBL" id="BMOQ01000002">
    <property type="protein sequence ID" value="GGN09771.1"/>
    <property type="molecule type" value="Genomic_DNA"/>
</dbReference>
<dbReference type="AlphaFoldDB" id="A0A830G940"/>
<feature type="domain" description="DUF7345" evidence="4">
    <location>
        <begin position="52"/>
        <end position="179"/>
    </location>
</feature>
<feature type="transmembrane region" description="Helical" evidence="2">
    <location>
        <begin position="231"/>
        <end position="251"/>
    </location>
</feature>
<feature type="compositionally biased region" description="Low complexity" evidence="1">
    <location>
        <begin position="285"/>
        <end position="299"/>
    </location>
</feature>
<dbReference type="Proteomes" id="UP000608850">
    <property type="component" value="Unassembled WGS sequence"/>
</dbReference>
<evidence type="ECO:0000313" key="6">
    <source>
        <dbReference type="Proteomes" id="UP000608850"/>
    </source>
</evidence>
<keyword evidence="2" id="KW-1133">Transmembrane helix</keyword>
<name>A0A830G940_9EURY</name>
<feature type="domain" description="DUF7343" evidence="3">
    <location>
        <begin position="305"/>
        <end position="366"/>
    </location>
</feature>
<dbReference type="Pfam" id="PF24034">
    <property type="entry name" value="DUF7343"/>
    <property type="match status" value="1"/>
</dbReference>
<evidence type="ECO:0000313" key="5">
    <source>
        <dbReference type="EMBL" id="GGN09771.1"/>
    </source>
</evidence>
<organism evidence="5 6">
    <name type="scientific">Halarchaeum nitratireducens</name>
    <dbReference type="NCBI Taxonomy" id="489913"/>
    <lineage>
        <taxon>Archaea</taxon>
        <taxon>Methanobacteriati</taxon>
        <taxon>Methanobacteriota</taxon>
        <taxon>Stenosarchaea group</taxon>
        <taxon>Halobacteria</taxon>
        <taxon>Halobacteriales</taxon>
        <taxon>Halobacteriaceae</taxon>
    </lineage>
</organism>
<dbReference type="RefSeq" id="WP_229772774.1">
    <property type="nucleotide sequence ID" value="NZ_BMOQ01000002.1"/>
</dbReference>
<evidence type="ECO:0000259" key="3">
    <source>
        <dbReference type="Pfam" id="PF24034"/>
    </source>
</evidence>
<evidence type="ECO:0008006" key="7">
    <source>
        <dbReference type="Google" id="ProtNLM"/>
    </source>
</evidence>
<dbReference type="Pfam" id="PF24036">
    <property type="entry name" value="DUF7345"/>
    <property type="match status" value="1"/>
</dbReference>
<proteinExistence type="predicted"/>
<keyword evidence="2" id="KW-0812">Transmembrane</keyword>